<keyword evidence="3" id="KW-1185">Reference proteome</keyword>
<dbReference type="EMBL" id="KV442016">
    <property type="protein sequence ID" value="OAQ34917.1"/>
    <property type="molecule type" value="Genomic_DNA"/>
</dbReference>
<evidence type="ECO:0000313" key="2">
    <source>
        <dbReference type="EMBL" id="OAQ34917.1"/>
    </source>
</evidence>
<feature type="compositionally biased region" description="Low complexity" evidence="1">
    <location>
        <begin position="923"/>
        <end position="966"/>
    </location>
</feature>
<feature type="compositionally biased region" description="Low complexity" evidence="1">
    <location>
        <begin position="184"/>
        <end position="221"/>
    </location>
</feature>
<evidence type="ECO:0000256" key="1">
    <source>
        <dbReference type="SAM" id="MobiDB-lite"/>
    </source>
</evidence>
<dbReference type="STRING" id="1314771.A0A197KB28"/>
<feature type="region of interest" description="Disordered" evidence="1">
    <location>
        <begin position="1188"/>
        <end position="1353"/>
    </location>
</feature>
<feature type="compositionally biased region" description="Basic and acidic residues" evidence="1">
    <location>
        <begin position="795"/>
        <end position="805"/>
    </location>
</feature>
<reference evidence="2 3" key="1">
    <citation type="submission" date="2016-05" db="EMBL/GenBank/DDBJ databases">
        <title>Genome sequencing reveals origins of a unique bacterial endosymbiosis in the earliest lineages of terrestrial Fungi.</title>
        <authorList>
            <consortium name="DOE Joint Genome Institute"/>
            <person name="Uehling J."/>
            <person name="Gryganskyi A."/>
            <person name="Hameed K."/>
            <person name="Tschaplinski T."/>
            <person name="Misztal P."/>
            <person name="Wu S."/>
            <person name="Desiro A."/>
            <person name="Vande Pol N."/>
            <person name="Du Z.-Y."/>
            <person name="Zienkiewicz A."/>
            <person name="Zienkiewicz K."/>
            <person name="Morin E."/>
            <person name="Tisserant E."/>
            <person name="Splivallo R."/>
            <person name="Hainaut M."/>
            <person name="Henrissat B."/>
            <person name="Ohm R."/>
            <person name="Kuo A."/>
            <person name="Yan J."/>
            <person name="Lipzen A."/>
            <person name="Nolan M."/>
            <person name="Labutti K."/>
            <person name="Barry K."/>
            <person name="Goldstein A."/>
            <person name="Labbe J."/>
            <person name="Schadt C."/>
            <person name="Tuskan G."/>
            <person name="Grigoriev I."/>
            <person name="Martin F."/>
            <person name="Vilgalys R."/>
            <person name="Bonito G."/>
        </authorList>
    </citation>
    <scope>NUCLEOTIDE SEQUENCE [LARGE SCALE GENOMIC DNA]</scope>
    <source>
        <strain evidence="2 3">AG-77</strain>
    </source>
</reference>
<dbReference type="Proteomes" id="UP000078512">
    <property type="component" value="Unassembled WGS sequence"/>
</dbReference>
<feature type="compositionally biased region" description="Polar residues" evidence="1">
    <location>
        <begin position="784"/>
        <end position="794"/>
    </location>
</feature>
<gene>
    <name evidence="2" type="ORF">K457DRAFT_720410</name>
</gene>
<feature type="compositionally biased region" description="Basic and acidic residues" evidence="1">
    <location>
        <begin position="1279"/>
        <end position="1309"/>
    </location>
</feature>
<feature type="compositionally biased region" description="Basic and acidic residues" evidence="1">
    <location>
        <begin position="1036"/>
        <end position="1046"/>
    </location>
</feature>
<organism evidence="2 3">
    <name type="scientific">Linnemannia elongata AG-77</name>
    <dbReference type="NCBI Taxonomy" id="1314771"/>
    <lineage>
        <taxon>Eukaryota</taxon>
        <taxon>Fungi</taxon>
        <taxon>Fungi incertae sedis</taxon>
        <taxon>Mucoromycota</taxon>
        <taxon>Mortierellomycotina</taxon>
        <taxon>Mortierellomycetes</taxon>
        <taxon>Mortierellales</taxon>
        <taxon>Mortierellaceae</taxon>
        <taxon>Linnemannia</taxon>
    </lineage>
</organism>
<feature type="compositionally biased region" description="Basic and acidic residues" evidence="1">
    <location>
        <begin position="748"/>
        <end position="763"/>
    </location>
</feature>
<protein>
    <submittedName>
        <fullName evidence="2">Uncharacterized protein</fullName>
    </submittedName>
</protein>
<evidence type="ECO:0000313" key="3">
    <source>
        <dbReference type="Proteomes" id="UP000078512"/>
    </source>
</evidence>
<feature type="compositionally biased region" description="Basic and acidic residues" evidence="1">
    <location>
        <begin position="464"/>
        <end position="485"/>
    </location>
</feature>
<feature type="compositionally biased region" description="Low complexity" evidence="1">
    <location>
        <begin position="33"/>
        <end position="77"/>
    </location>
</feature>
<feature type="compositionally biased region" description="Low complexity" evidence="1">
    <location>
        <begin position="431"/>
        <end position="440"/>
    </location>
</feature>
<feature type="compositionally biased region" description="Basic and acidic residues" evidence="1">
    <location>
        <begin position="1390"/>
        <end position="1401"/>
    </location>
</feature>
<proteinExistence type="predicted"/>
<feature type="compositionally biased region" description="Polar residues" evidence="1">
    <location>
        <begin position="1310"/>
        <end position="1331"/>
    </location>
</feature>
<feature type="compositionally biased region" description="Basic and acidic residues" evidence="1">
    <location>
        <begin position="1004"/>
        <end position="1029"/>
    </location>
</feature>
<feature type="compositionally biased region" description="Basic and acidic residues" evidence="1">
    <location>
        <begin position="658"/>
        <end position="673"/>
    </location>
</feature>
<accession>A0A197KB28</accession>
<feature type="region of interest" description="Disordered" evidence="1">
    <location>
        <begin position="1458"/>
        <end position="1606"/>
    </location>
</feature>
<name>A0A197KB28_9FUNG</name>
<dbReference type="OrthoDB" id="25790at2759"/>
<sequence>MSSSQPGFSIPPLRYGEQQQPFPHLHHPHSNPHHAQQQQQQQHPSQLQHPQQQHQQPHQLPPQQQQQHHHQQQQQHPSTPPLYSHHPNGHGHNGPIMTPPVFTTTPGILSPPVNPHTPSDRVVSPGSPGRSGRIPQGQGVESGALSGGHHGSRRGQESNDSYFTHHPHPHSNRPPPHSYHGHPQFQQQQQQQQQLHHQQQQQQQQNQQLNQQQYQQQQQQQHPGNHGHRHTYPPPPNQSQQQHAPPPPPSIQQQQQQPQQQQLQQPLQPPPPSHSHPIEHPQSQHHLQQNHHHQRQPSLTNPLQPPDHRPSSSHYASSPSLRPPTPSHPQMLNHHHHPPRVDQGHPQGQTPEHPYAPIPPTSSVSTASSAPSSSSHQPPSRQQQQQQQQQQQPRHQHHASISSTASSDQFAEHGPSNRFPHSRSAPFSPVGHPTTPTGHPGSNGSYHIPPDSGPHGSAALTRASRLERPSYDDLGARSREDERLQAESNYHQQGPPSSSHAHNYGGHEQAHGQGLHPHPHHQQQQQQMQMQQQQMQQQQMQQQQQQQQTGPPPVSRVLTPGQGHHESMERIDPRQQQQQPLHSNPPQSHHVRQLSREQALRPQSPLNSYPLREAEHRQAQMMQQSQVAHHHHPDERQLQYRGEPVAHPIPTPGSLPADIERSHPRQEHYRGQDHQQSSPPERMPYDDSRPPVPTDQPHHHQHPSRSMQPSPGHPVPYPGGPPQSTDPRFQHHRHPSGALLREGQPTPEENRGRDATYPQDERLQQYPPQNLAHQDGVDPRRTPIVQQRPASATENGHRGAPHDPRYQLPGPTQHNSAFIGHERRESYPQHPQEAPSIQPVAMHPGTDERHPQHPTHMHRGSLDAVYNPVRHPDQEPFPVQPAHPQQDPRDAGVVGQPPRHVPPYPGHSPEGRRLTADESMPFHHQNPPHQQQQLHLHQQSQYLHQQPPQPQHQQPHQYYAQHQNQQDYEQQPVPQEPEGHHSGRSSFSYPAPPPPPSSQAWQAKDAEPLDEHGRPIDPRYPRLDSEMHHSVHGHRGAVEPIEHPPPERMMPGREPPSAIAQQPFPPNGQPQFPAGPESLRNGMVSPRDGVFNETPTSSTRSLSPESALMARKRGRRPKSKLDVDIAGSIPVVNSPSPLVPRPGPEIVPEQQRKRGRKSKAEPEVSQRNWNAGAHDAHRQTFGHVDSVMDHTNQDTAGHFPVGDDNQLNSRNGHRMEMNHGQPISAHHERPGQDVAPQDKRYLEDDTGRRSDPRYERQHPPFDDMSNGLLGNFAPGSVEEFEHIQRLRQQQEQRPSEQHLQEPEQPDQHRQQYSHSQAQGSPTRYESGQVHTHSLEARSGHGPVEAQPLGPAGKEPETVQLLEADVANALVNIQHENRFQSPDGASYPESDPNKRLRLESPGRPIDPHAGHVHHRPYPLQADPQAGPAPVLEPVAIGRDLAQDEQDTAIILQSMMNNRQAMEQSDPSLLHQGQAPPESQHPHFANGYPPRPASPRARGASQNGDPLQHQSRHSQHGEYPPVDPHPYGRRLQDPQMQLPHTPYGHGQAYPPSGPAPLDPHHGPVSDDHAVHQQHSSVGGAPQPMHPSQRGPESFHEHGGENNGVYHPSAPYPTGTLTFQRHNLTLWKWLTLRLRCTITLY</sequence>
<feature type="compositionally biased region" description="Polar residues" evidence="1">
    <location>
        <begin position="1093"/>
        <end position="1104"/>
    </location>
</feature>
<feature type="compositionally biased region" description="Polar residues" evidence="1">
    <location>
        <begin position="486"/>
        <end position="501"/>
    </location>
</feature>
<feature type="region of interest" description="Disordered" evidence="1">
    <location>
        <begin position="1"/>
        <end position="1174"/>
    </location>
</feature>
<feature type="compositionally biased region" description="Polar residues" evidence="1">
    <location>
        <begin position="574"/>
        <end position="587"/>
    </location>
</feature>
<feature type="compositionally biased region" description="Basic and acidic residues" evidence="1">
    <location>
        <begin position="563"/>
        <end position="573"/>
    </location>
</feature>
<feature type="compositionally biased region" description="Basic and acidic residues" evidence="1">
    <location>
        <begin position="1556"/>
        <end position="1568"/>
    </location>
</feature>
<feature type="compositionally biased region" description="Pro residues" evidence="1">
    <location>
        <begin position="711"/>
        <end position="721"/>
    </location>
</feature>
<feature type="compositionally biased region" description="Low complexity" evidence="1">
    <location>
        <begin position="361"/>
        <end position="393"/>
    </location>
</feature>
<feature type="compositionally biased region" description="Low complexity" evidence="1">
    <location>
        <begin position="522"/>
        <end position="548"/>
    </location>
</feature>
<feature type="region of interest" description="Disordered" evidence="1">
    <location>
        <begin position="1375"/>
        <end position="1401"/>
    </location>
</feature>
<feature type="compositionally biased region" description="Low complexity" evidence="1">
    <location>
        <begin position="251"/>
        <end position="266"/>
    </location>
</feature>
<feature type="compositionally biased region" description="Basic and acidic residues" evidence="1">
    <location>
        <begin position="1225"/>
        <end position="1261"/>
    </location>
</feature>